<evidence type="ECO:0000313" key="13">
    <source>
        <dbReference type="EMBL" id="ODQ59029.1"/>
    </source>
</evidence>
<proteinExistence type="predicted"/>
<dbReference type="AlphaFoldDB" id="A0A1E3P0M5"/>
<dbReference type="GO" id="GO:0033215">
    <property type="term" value="P:reductive iron assimilation"/>
    <property type="evidence" value="ECO:0007669"/>
    <property type="project" value="TreeGrafter"/>
</dbReference>
<evidence type="ECO:0000259" key="12">
    <source>
        <dbReference type="Pfam" id="PF08030"/>
    </source>
</evidence>
<evidence type="ECO:0000256" key="7">
    <source>
        <dbReference type="ARBA" id="ARBA00023002"/>
    </source>
</evidence>
<dbReference type="InterPro" id="IPR013121">
    <property type="entry name" value="Fe_red_NAD-bd_6"/>
</dbReference>
<dbReference type="OrthoDB" id="10006946at2759"/>
<evidence type="ECO:0000256" key="3">
    <source>
        <dbReference type="ARBA" id="ARBA00022692"/>
    </source>
</evidence>
<keyword evidence="8" id="KW-0406">Ion transport</keyword>
<dbReference type="Proteomes" id="UP000094112">
    <property type="component" value="Unassembled WGS sequence"/>
</dbReference>
<dbReference type="GO" id="GO:0000293">
    <property type="term" value="F:ferric-chelate reductase activity"/>
    <property type="evidence" value="ECO:0007669"/>
    <property type="project" value="TreeGrafter"/>
</dbReference>
<keyword evidence="6 10" id="KW-1133">Transmembrane helix</keyword>
<sequence length="596" mass="67778">SIQSWYLRRAASKRNSLTNKSHSFIHRLVFHSEVSKIILFWSVISFLLNYLETYDDLMFIAKRLGRVSCACLPSLLFLTLRPSPLPKTLYLSLLPIHKWLSRIVVLEGAIHTILYLIYFVRENTMFKTKKATNIWGIVAMIAFTLIAITSLPQVRRISFNTFYITHYIMTWVSVIAVHFHAKPGIGLYTILNISILIAQIGYRFYYSKKTKISVIPISPTLSLVEFPLSSIPKQSNLPGSHVRINNKNGMLKDIYYKLIPLAHPYTVASLPNDPTVKLIIRRGNFPLRSNQDYYITGAFEPKLDFIREQSLFHKLFEPRRLLLTTSPLKYSIDAHRVMIVVGGSGISFGIPLLRILNYNGISARLMWVCKDIKDLNLLNHFRGVQGIECYITGDVDENDIVIDYYEDDKDHRNKVLPVQPPDYGSTIEEEDEIDFTTLGRSYKEAHRKGSSSGSTSSDSFKDHENVNIDISNTCGYNVNNPLSSTSVETNSSSQLHQLPHELISPDAFKNIKISKNVKIFYGRPNLGADHYDWCLQSQCVGPTMRQGHSVCCRDLGEHDVDKSKIWVVAAGPTGLVDHAKQWAIDGGLRYHIESFS</sequence>
<feature type="domain" description="Ferric reductase NAD binding" evidence="12">
    <location>
        <begin position="336"/>
        <end position="581"/>
    </location>
</feature>
<keyword evidence="8" id="KW-0813">Transport</keyword>
<feature type="non-terminal residue" evidence="13">
    <location>
        <position position="596"/>
    </location>
</feature>
<dbReference type="InterPro" id="IPR013130">
    <property type="entry name" value="Fe3_Rdtase_TM_dom"/>
</dbReference>
<feature type="transmembrane region" description="Helical" evidence="10">
    <location>
        <begin position="34"/>
        <end position="51"/>
    </location>
</feature>
<feature type="transmembrane region" description="Helical" evidence="10">
    <location>
        <begin position="63"/>
        <end position="80"/>
    </location>
</feature>
<keyword evidence="5" id="KW-0249">Electron transport</keyword>
<dbReference type="SFLD" id="SFLDF00463">
    <property type="entry name" value="AIM14"/>
    <property type="match status" value="1"/>
</dbReference>
<evidence type="ECO:0000256" key="6">
    <source>
        <dbReference type="ARBA" id="ARBA00022989"/>
    </source>
</evidence>
<organism evidence="13 14">
    <name type="scientific">Wickerhamomyces anomalus (strain ATCC 58044 / CBS 1984 / NCYC 433 / NRRL Y-366-8)</name>
    <name type="common">Yeast</name>
    <name type="synonym">Hansenula anomala</name>
    <dbReference type="NCBI Taxonomy" id="683960"/>
    <lineage>
        <taxon>Eukaryota</taxon>
        <taxon>Fungi</taxon>
        <taxon>Dikarya</taxon>
        <taxon>Ascomycota</taxon>
        <taxon>Saccharomycotina</taxon>
        <taxon>Saccharomycetes</taxon>
        <taxon>Phaffomycetales</taxon>
        <taxon>Wickerhamomycetaceae</taxon>
        <taxon>Wickerhamomyces</taxon>
    </lineage>
</organism>
<keyword evidence="2" id="KW-0285">Flavoprotein</keyword>
<feature type="non-terminal residue" evidence="13">
    <location>
        <position position="1"/>
    </location>
</feature>
<dbReference type="Pfam" id="PF01794">
    <property type="entry name" value="Ferric_reduct"/>
    <property type="match status" value="1"/>
</dbReference>
<dbReference type="SFLD" id="SFLDS00052">
    <property type="entry name" value="Ferric_Reductase_Domain"/>
    <property type="match status" value="1"/>
</dbReference>
<evidence type="ECO:0000256" key="8">
    <source>
        <dbReference type="ARBA" id="ARBA00023065"/>
    </source>
</evidence>
<dbReference type="EMBL" id="KV454211">
    <property type="protein sequence ID" value="ODQ59029.1"/>
    <property type="molecule type" value="Genomic_DNA"/>
</dbReference>
<gene>
    <name evidence="13" type="ORF">WICANDRAFT_18373</name>
</gene>
<evidence type="ECO:0000256" key="10">
    <source>
        <dbReference type="SAM" id="Phobius"/>
    </source>
</evidence>
<feature type="domain" description="Ferric oxidoreductase" evidence="11">
    <location>
        <begin position="64"/>
        <end position="177"/>
    </location>
</feature>
<dbReference type="Pfam" id="PF08030">
    <property type="entry name" value="NAD_binding_6"/>
    <property type="match status" value="1"/>
</dbReference>
<reference evidence="13 14" key="1">
    <citation type="journal article" date="2016" name="Proc. Natl. Acad. Sci. U.S.A.">
        <title>Comparative genomics of biotechnologically important yeasts.</title>
        <authorList>
            <person name="Riley R."/>
            <person name="Haridas S."/>
            <person name="Wolfe K.H."/>
            <person name="Lopes M.R."/>
            <person name="Hittinger C.T."/>
            <person name="Goeker M."/>
            <person name="Salamov A.A."/>
            <person name="Wisecaver J.H."/>
            <person name="Long T.M."/>
            <person name="Calvey C.H."/>
            <person name="Aerts A.L."/>
            <person name="Barry K.W."/>
            <person name="Choi C."/>
            <person name="Clum A."/>
            <person name="Coughlan A.Y."/>
            <person name="Deshpande S."/>
            <person name="Douglass A.P."/>
            <person name="Hanson S.J."/>
            <person name="Klenk H.-P."/>
            <person name="LaButti K.M."/>
            <person name="Lapidus A."/>
            <person name="Lindquist E.A."/>
            <person name="Lipzen A.M."/>
            <person name="Meier-Kolthoff J.P."/>
            <person name="Ohm R.A."/>
            <person name="Otillar R.P."/>
            <person name="Pangilinan J.L."/>
            <person name="Peng Y."/>
            <person name="Rokas A."/>
            <person name="Rosa C.A."/>
            <person name="Scheuner C."/>
            <person name="Sibirny A.A."/>
            <person name="Slot J.C."/>
            <person name="Stielow J.B."/>
            <person name="Sun H."/>
            <person name="Kurtzman C.P."/>
            <person name="Blackwell M."/>
            <person name="Grigoriev I.V."/>
            <person name="Jeffries T.W."/>
        </authorList>
    </citation>
    <scope>NUCLEOTIDE SEQUENCE [LARGE SCALE GENOMIC DNA]</scope>
    <source>
        <strain evidence="14">ATCC 58044 / CBS 1984 / NCYC 433 / NRRL Y-366-8</strain>
    </source>
</reference>
<evidence type="ECO:0000256" key="4">
    <source>
        <dbReference type="ARBA" id="ARBA00022827"/>
    </source>
</evidence>
<evidence type="ECO:0000313" key="14">
    <source>
        <dbReference type="Proteomes" id="UP000094112"/>
    </source>
</evidence>
<dbReference type="GeneID" id="30198029"/>
<feature type="transmembrane region" description="Helical" evidence="10">
    <location>
        <begin position="157"/>
        <end position="178"/>
    </location>
</feature>
<dbReference type="SFLD" id="SFLDG01168">
    <property type="entry name" value="Ferric_reductase_subgroup_(FRE"/>
    <property type="match status" value="1"/>
</dbReference>
<dbReference type="PANTHER" id="PTHR11972:SF178">
    <property type="entry name" value="FERRIC REDUCTASE TRANSMEMBRANE COMPONENT 8-RELATED"/>
    <property type="match status" value="1"/>
</dbReference>
<keyword evidence="3 10" id="KW-0812">Transmembrane</keyword>
<comment type="subcellular location">
    <subcellularLocation>
        <location evidence="1">Membrane</location>
        <topology evidence="1">Multi-pass membrane protein</topology>
    </subcellularLocation>
</comment>
<dbReference type="RefSeq" id="XP_019038236.1">
    <property type="nucleotide sequence ID" value="XM_019180783.1"/>
</dbReference>
<evidence type="ECO:0008006" key="15">
    <source>
        <dbReference type="Google" id="ProtNLM"/>
    </source>
</evidence>
<dbReference type="SUPFAM" id="SSF52343">
    <property type="entry name" value="Ferredoxin reductase-like, C-terminal NADP-linked domain"/>
    <property type="match status" value="1"/>
</dbReference>
<evidence type="ECO:0000256" key="1">
    <source>
        <dbReference type="ARBA" id="ARBA00004141"/>
    </source>
</evidence>
<feature type="transmembrane region" description="Helical" evidence="10">
    <location>
        <begin position="185"/>
        <end position="205"/>
    </location>
</feature>
<accession>A0A1E3P0M5</accession>
<evidence type="ECO:0000256" key="2">
    <source>
        <dbReference type="ARBA" id="ARBA00022630"/>
    </source>
</evidence>
<feature type="transmembrane region" description="Helical" evidence="10">
    <location>
        <begin position="100"/>
        <end position="120"/>
    </location>
</feature>
<feature type="transmembrane region" description="Helical" evidence="10">
    <location>
        <begin position="132"/>
        <end position="151"/>
    </location>
</feature>
<dbReference type="STRING" id="683960.A0A1E3P0M5"/>
<dbReference type="InterPro" id="IPR039261">
    <property type="entry name" value="FNR_nucleotide-bd"/>
</dbReference>
<evidence type="ECO:0000256" key="5">
    <source>
        <dbReference type="ARBA" id="ARBA00022982"/>
    </source>
</evidence>
<keyword evidence="4" id="KW-0274">FAD</keyword>
<evidence type="ECO:0000259" key="11">
    <source>
        <dbReference type="Pfam" id="PF01794"/>
    </source>
</evidence>
<keyword evidence="9 10" id="KW-0472">Membrane</keyword>
<evidence type="ECO:0000256" key="9">
    <source>
        <dbReference type="ARBA" id="ARBA00023136"/>
    </source>
</evidence>
<dbReference type="InterPro" id="IPR050369">
    <property type="entry name" value="RBOH/FRE"/>
</dbReference>
<keyword evidence="7" id="KW-0560">Oxidoreductase</keyword>
<dbReference type="GO" id="GO:0005886">
    <property type="term" value="C:plasma membrane"/>
    <property type="evidence" value="ECO:0007669"/>
    <property type="project" value="TreeGrafter"/>
</dbReference>
<protein>
    <recommendedName>
        <fullName evidence="15">Ferric oxidoreductase domain-containing protein</fullName>
    </recommendedName>
</protein>
<name>A0A1E3P0M5_WICAA</name>
<dbReference type="PANTHER" id="PTHR11972">
    <property type="entry name" value="NADPH OXIDASE"/>
    <property type="match status" value="1"/>
</dbReference>
<keyword evidence="14" id="KW-1185">Reference proteome</keyword>